<protein>
    <submittedName>
        <fullName evidence="1">SIR2-like protein</fullName>
    </submittedName>
</protein>
<accession>A0A4R6LA09</accession>
<dbReference type="Gene3D" id="3.40.50.1220">
    <property type="entry name" value="TPP-binding domain"/>
    <property type="match status" value="1"/>
</dbReference>
<reference evidence="1 2" key="1">
    <citation type="submission" date="2019-03" db="EMBL/GenBank/DDBJ databases">
        <title>Subsurface microbial communities from deep shales in Ohio and West Virginia, USA.</title>
        <authorList>
            <person name="Wrighton K."/>
        </authorList>
    </citation>
    <scope>NUCLEOTIDE SEQUENCE [LARGE SCALE GENOMIC DNA]</scope>
    <source>
        <strain evidence="1 2">MA284_T2</strain>
    </source>
</reference>
<dbReference type="InterPro" id="IPR029035">
    <property type="entry name" value="DHS-like_NAD/FAD-binding_dom"/>
</dbReference>
<organism evidence="1 2">
    <name type="scientific">Halanaerobium saccharolyticum</name>
    <dbReference type="NCBI Taxonomy" id="43595"/>
    <lineage>
        <taxon>Bacteria</taxon>
        <taxon>Bacillati</taxon>
        <taxon>Bacillota</taxon>
        <taxon>Clostridia</taxon>
        <taxon>Halanaerobiales</taxon>
        <taxon>Halanaerobiaceae</taxon>
        <taxon>Halanaerobium</taxon>
    </lineage>
</organism>
<gene>
    <name evidence="1" type="ORF">DFR79_1455</name>
</gene>
<dbReference type="Pfam" id="PF13289">
    <property type="entry name" value="SIR2_2"/>
    <property type="match status" value="1"/>
</dbReference>
<feature type="non-terminal residue" evidence="1">
    <location>
        <position position="1"/>
    </location>
</feature>
<dbReference type="AlphaFoldDB" id="A0A4R6LA09"/>
<name>A0A4R6LA09_9FIRM</name>
<comment type="caution">
    <text evidence="1">The sequence shown here is derived from an EMBL/GenBank/DDBJ whole genome shotgun (WGS) entry which is preliminary data.</text>
</comment>
<dbReference type="Proteomes" id="UP000295064">
    <property type="component" value="Unassembled WGS sequence"/>
</dbReference>
<dbReference type="SUPFAM" id="SSF52467">
    <property type="entry name" value="DHS-like NAD/FAD-binding domain"/>
    <property type="match status" value="1"/>
</dbReference>
<proteinExistence type="predicted"/>
<evidence type="ECO:0000313" key="2">
    <source>
        <dbReference type="Proteomes" id="UP000295064"/>
    </source>
</evidence>
<sequence>GEGFLHLMQISNLTTMITINIFKKTIRFDVTKYILEGEIMINEYIKFLAEESKRDKLVIFVGAGVSMNSGLPSWTGLIDKFSDYLKIDSKDNYTPEETLLIPQIFYDKFGKIKYYEILNKAFGKKLNHNKIHDYLNKLSPNYIITTNYDKLIENRLNNPKKRYDVISKEEDLAHSQLNEMIIKMHGDLENKNVVLKKEDYDNYEDRFPLITTFIKSLFTTNTILFIGYSLNDINVKLIMDWIKEILKEDFRRVYLADLSNYNIRNKYSDENNKLVNRIFIRKLKINQDYLNNLSKNDKEDKGKLLANFLDKLIEKREELNSELRGSFFKDLNYIPDSEIKKIIKENNKKIYVRFNSYMEYDSSPYLIKELVIESVEENDTLYDFDISLLLKSNIEKINNKRITDFKKINIEKEELEKKQEINNKLFELLITYDFVKLNNIIEKEEISNKLFISYSYYMQSDFSKAKKELKIFIEKSSNPELILWGLFNLNLILWREKSFISFKNEANNIDLKKEYFNYFDNMHTDLYSEIFNNSLLKKYNASLNNLLFKIKENKDSSTLGGYSQIEKAQIEIREFLNHIFINGHIADCISETKNIFRNYVDIILYAYKNEVQNDLLLPGGKKNILDDFNYVDLFSMIQISFKELSTLFVEHNIKQLVVSKDNLKVLIASFNNFINHFLNINPNIKRHKNKLIDKFLLILTKIDLNKANIKKISDILTKKEIIKWYSSDTYSLIVKILNKNSEKVTADSIETFIRNYLITPNHYFDINKRNYVISFLSYIYDLKTEKKLDLKKELDEAELLDCITKENIFIDNEKSLETLLHLSNIIVDDLKNKIKNTADNYLKRKFSINIYVLMLRMDLINTNNDYENKIINQINNKFVESKSTSLQDERENFVREIIILNLEGYSSDDFKNSLKEIENDIFEDFLIKSKHYNIFYYSLNPDNFDFTSFNIEDLRMLNKNGLVDLLERDSKDELKKIIKNNLNKKYEDKYLNALLESEI</sequence>
<evidence type="ECO:0000313" key="1">
    <source>
        <dbReference type="EMBL" id="TDO71614.1"/>
    </source>
</evidence>
<dbReference type="EMBL" id="SNWX01000045">
    <property type="protein sequence ID" value="TDO71614.1"/>
    <property type="molecule type" value="Genomic_DNA"/>
</dbReference>